<keyword evidence="2" id="KW-0238">DNA-binding</keyword>
<comment type="caution">
    <text evidence="5">The sequence shown here is derived from an EMBL/GenBank/DDBJ whole genome shotgun (WGS) entry which is preliminary data.</text>
</comment>
<evidence type="ECO:0000313" key="5">
    <source>
        <dbReference type="EMBL" id="GMG84286.1"/>
    </source>
</evidence>
<sequence length="233" mass="25396">MPMNDALAREAQLQIEPTLGDRTFRQLSKLLISGQLAPGERLSIRDLAETFGVSMTPVREAVARLAATGALTVARNRAAMVPVMDLATFRDLARVREEIEGFAAAEAARNRDEAQLAEIERAERAFTALSSTRPSDIVHAVRLNQELHFAIYAAAGSPTLLEIVFALWLRVGPVLNLDLRENPGRLEAGIAVECHKAAARAIRDRDPARAREAIARDIASAAEFIKGQNKLPS</sequence>
<evidence type="ECO:0000256" key="2">
    <source>
        <dbReference type="ARBA" id="ARBA00023125"/>
    </source>
</evidence>
<keyword evidence="6" id="KW-1185">Reference proteome</keyword>
<name>A0ABQ6LM57_9RHOB</name>
<dbReference type="SMART" id="SM00895">
    <property type="entry name" value="FCD"/>
    <property type="match status" value="1"/>
</dbReference>
<dbReference type="InterPro" id="IPR000524">
    <property type="entry name" value="Tscrpt_reg_HTH_GntR"/>
</dbReference>
<dbReference type="Gene3D" id="1.20.120.530">
    <property type="entry name" value="GntR ligand-binding domain-like"/>
    <property type="match status" value="1"/>
</dbReference>
<dbReference type="Pfam" id="PF00392">
    <property type="entry name" value="GntR"/>
    <property type="match status" value="1"/>
</dbReference>
<dbReference type="PANTHER" id="PTHR43537:SF39">
    <property type="entry name" value="HTH-TYPE TRANSCRIPTIONAL REGULATOR MCBR"/>
    <property type="match status" value="1"/>
</dbReference>
<evidence type="ECO:0000313" key="6">
    <source>
        <dbReference type="Proteomes" id="UP001239909"/>
    </source>
</evidence>
<dbReference type="RefSeq" id="WP_285673292.1">
    <property type="nucleotide sequence ID" value="NZ_BSYI01000033.1"/>
</dbReference>
<evidence type="ECO:0000259" key="4">
    <source>
        <dbReference type="PROSITE" id="PS50949"/>
    </source>
</evidence>
<dbReference type="InterPro" id="IPR008920">
    <property type="entry name" value="TF_FadR/GntR_C"/>
</dbReference>
<dbReference type="InterPro" id="IPR036390">
    <property type="entry name" value="WH_DNA-bd_sf"/>
</dbReference>
<accession>A0ABQ6LM57</accession>
<organism evidence="5 6">
    <name type="scientific">Paralimibaculum aggregatum</name>
    <dbReference type="NCBI Taxonomy" id="3036245"/>
    <lineage>
        <taxon>Bacteria</taxon>
        <taxon>Pseudomonadati</taxon>
        <taxon>Pseudomonadota</taxon>
        <taxon>Alphaproteobacteria</taxon>
        <taxon>Rhodobacterales</taxon>
        <taxon>Paracoccaceae</taxon>
        <taxon>Paralimibaculum</taxon>
    </lineage>
</organism>
<feature type="domain" description="HTH gntR-type" evidence="4">
    <location>
        <begin position="17"/>
        <end position="84"/>
    </location>
</feature>
<dbReference type="PROSITE" id="PS50949">
    <property type="entry name" value="HTH_GNTR"/>
    <property type="match status" value="1"/>
</dbReference>
<dbReference type="InterPro" id="IPR011711">
    <property type="entry name" value="GntR_C"/>
</dbReference>
<dbReference type="InterPro" id="IPR036388">
    <property type="entry name" value="WH-like_DNA-bd_sf"/>
</dbReference>
<dbReference type="EMBL" id="BSYI01000033">
    <property type="protein sequence ID" value="GMG84286.1"/>
    <property type="molecule type" value="Genomic_DNA"/>
</dbReference>
<evidence type="ECO:0000256" key="1">
    <source>
        <dbReference type="ARBA" id="ARBA00023015"/>
    </source>
</evidence>
<gene>
    <name evidence="5" type="ORF">LNKW23_35010</name>
</gene>
<keyword evidence="3" id="KW-0804">Transcription</keyword>
<dbReference type="SUPFAM" id="SSF46785">
    <property type="entry name" value="Winged helix' DNA-binding domain"/>
    <property type="match status" value="1"/>
</dbReference>
<proteinExistence type="predicted"/>
<dbReference type="CDD" id="cd07377">
    <property type="entry name" value="WHTH_GntR"/>
    <property type="match status" value="1"/>
</dbReference>
<dbReference type="Gene3D" id="1.10.10.10">
    <property type="entry name" value="Winged helix-like DNA-binding domain superfamily/Winged helix DNA-binding domain"/>
    <property type="match status" value="1"/>
</dbReference>
<dbReference type="Proteomes" id="UP001239909">
    <property type="component" value="Unassembled WGS sequence"/>
</dbReference>
<evidence type="ECO:0000256" key="3">
    <source>
        <dbReference type="ARBA" id="ARBA00023163"/>
    </source>
</evidence>
<dbReference type="SMART" id="SM00345">
    <property type="entry name" value="HTH_GNTR"/>
    <property type="match status" value="1"/>
</dbReference>
<dbReference type="SUPFAM" id="SSF48008">
    <property type="entry name" value="GntR ligand-binding domain-like"/>
    <property type="match status" value="1"/>
</dbReference>
<keyword evidence="1" id="KW-0805">Transcription regulation</keyword>
<reference evidence="5 6" key="1">
    <citation type="submission" date="2023-04" db="EMBL/GenBank/DDBJ databases">
        <title>Marinoamorphus aggregata gen. nov., sp. Nov., isolate from tissue of brittle star Ophioplocus japonicus.</title>
        <authorList>
            <person name="Kawano K."/>
            <person name="Sawayama S."/>
            <person name="Nakagawa S."/>
        </authorList>
    </citation>
    <scope>NUCLEOTIDE SEQUENCE [LARGE SCALE GENOMIC DNA]</scope>
    <source>
        <strain evidence="5 6">NKW23</strain>
    </source>
</reference>
<dbReference type="Pfam" id="PF07729">
    <property type="entry name" value="FCD"/>
    <property type="match status" value="1"/>
</dbReference>
<protein>
    <recommendedName>
        <fullName evidence="4">HTH gntR-type domain-containing protein</fullName>
    </recommendedName>
</protein>
<dbReference type="PANTHER" id="PTHR43537">
    <property type="entry name" value="TRANSCRIPTIONAL REGULATOR, GNTR FAMILY"/>
    <property type="match status" value="1"/>
</dbReference>